<comment type="caution">
    <text evidence="1">The sequence shown here is derived from an EMBL/GenBank/DDBJ whole genome shotgun (WGS) entry which is preliminary data.</text>
</comment>
<organism evidence="1 2">
    <name type="scientific">Caerostris extrusa</name>
    <name type="common">Bark spider</name>
    <name type="synonym">Caerostris bankana</name>
    <dbReference type="NCBI Taxonomy" id="172846"/>
    <lineage>
        <taxon>Eukaryota</taxon>
        <taxon>Metazoa</taxon>
        <taxon>Ecdysozoa</taxon>
        <taxon>Arthropoda</taxon>
        <taxon>Chelicerata</taxon>
        <taxon>Arachnida</taxon>
        <taxon>Araneae</taxon>
        <taxon>Araneomorphae</taxon>
        <taxon>Entelegynae</taxon>
        <taxon>Araneoidea</taxon>
        <taxon>Araneidae</taxon>
        <taxon>Caerostris</taxon>
    </lineage>
</organism>
<dbReference type="EMBL" id="BPLR01015917">
    <property type="protein sequence ID" value="GIY79660.1"/>
    <property type="molecule type" value="Genomic_DNA"/>
</dbReference>
<protein>
    <submittedName>
        <fullName evidence="1">Uncharacterized protein</fullName>
    </submittedName>
</protein>
<proteinExistence type="predicted"/>
<gene>
    <name evidence="1" type="ORF">CEXT_85711</name>
</gene>
<accession>A0AAV4W9S5</accession>
<evidence type="ECO:0000313" key="2">
    <source>
        <dbReference type="Proteomes" id="UP001054945"/>
    </source>
</evidence>
<sequence length="99" mass="11686">MKSVTNLLSPAFFRTIHVNNLSKHYSRGKKECFRPLRGDICSKRSITLAAERVLLSASRRHMAEVERFRNMNNQSIYFWAFFETHLGSQVPLREEVLKW</sequence>
<keyword evidence="2" id="KW-1185">Reference proteome</keyword>
<dbReference type="Proteomes" id="UP001054945">
    <property type="component" value="Unassembled WGS sequence"/>
</dbReference>
<evidence type="ECO:0000313" key="1">
    <source>
        <dbReference type="EMBL" id="GIY79660.1"/>
    </source>
</evidence>
<dbReference type="AlphaFoldDB" id="A0AAV4W9S5"/>
<reference evidence="1 2" key="1">
    <citation type="submission" date="2021-06" db="EMBL/GenBank/DDBJ databases">
        <title>Caerostris extrusa draft genome.</title>
        <authorList>
            <person name="Kono N."/>
            <person name="Arakawa K."/>
        </authorList>
    </citation>
    <scope>NUCLEOTIDE SEQUENCE [LARGE SCALE GENOMIC DNA]</scope>
</reference>
<name>A0AAV4W9S5_CAEEX</name>